<proteinExistence type="predicted"/>
<reference evidence="2" key="1">
    <citation type="journal article" date="2020" name="Phytopathology">
        <title>Zucchini vein clearing disease is caused by several lineages within Pseudomonas syringae species complex.</title>
        <authorList>
            <person name="Lacault C."/>
            <person name="Briand M."/>
            <person name="Jacques M.A."/>
            <person name="Darrasse A."/>
        </authorList>
    </citation>
    <scope>NUCLEOTIDE SEQUENCE</scope>
    <source>
        <strain evidence="2">P123</strain>
    </source>
</reference>
<name>A0A6B2B2V1_PSESX</name>
<dbReference type="AlphaFoldDB" id="A0A6B2B2V1"/>
<comment type="caution">
    <text evidence="2">The sequence shown here is derived from an EMBL/GenBank/DDBJ whole genome shotgun (WGS) entry which is preliminary data.</text>
</comment>
<dbReference type="RefSeq" id="WP_124748616.1">
    <property type="nucleotide sequence ID" value="NZ_JAEILI010000045.1"/>
</dbReference>
<feature type="region of interest" description="Disordered" evidence="1">
    <location>
        <begin position="1"/>
        <end position="58"/>
    </location>
</feature>
<organism evidence="2">
    <name type="scientific">Pseudomonas syringae</name>
    <dbReference type="NCBI Taxonomy" id="317"/>
    <lineage>
        <taxon>Bacteria</taxon>
        <taxon>Pseudomonadati</taxon>
        <taxon>Pseudomonadota</taxon>
        <taxon>Gammaproteobacteria</taxon>
        <taxon>Pseudomonadales</taxon>
        <taxon>Pseudomonadaceae</taxon>
        <taxon>Pseudomonas</taxon>
    </lineage>
</organism>
<sequence length="482" mass="54561">MESPSTPLALLPEQNLKPLEPMPASTELSPTSPEAHQAQQPRQAPQPHQTPHPQPEGASALSLALHEGLMYQRTLPREERTTHLGVFAYERLDAITRVIEQHLPSLKPDLSTLLNLLTVASQTTLTPEQAIELRGIYNRTHEKVFPVNEKYLYWCHQFHGLSEDHSLRSISWDHLKRLEEESYADDELKALVQELKLSFGRVKDVSDSQGFRQVFEYYGEALVYSKLSKHFKTKRIVARQDSMPDFVCVLPNGKTFYVELKSLDLVQAPLRSDQMHEDAMNQNIEIEDQILQGNKVAMAEREIAPFKPPFDDGSYDPRSLLLVINTLMKKARGAFKESQFAQGPTFAFMLCDRLMIPGGNHSVAPQYFERGGDAVVSGALWNACFAKMGWPVFRMPDFKGAPGLEGHMPEHGLFVDEYVKFPTGAVVFSEFGWQEDTLMGLYDSTWRPNSDWTVEDTEGVIHVLCTAYNDERNSYGQSVAMT</sequence>
<protein>
    <submittedName>
        <fullName evidence="2">Uncharacterized protein</fullName>
    </submittedName>
</protein>
<feature type="compositionally biased region" description="Low complexity" evidence="1">
    <location>
        <begin position="33"/>
        <end position="47"/>
    </location>
</feature>
<gene>
    <name evidence="2" type="ORF">PspP123CL_17870</name>
</gene>
<evidence type="ECO:0000313" key="2">
    <source>
        <dbReference type="EMBL" id="NAO77785.1"/>
    </source>
</evidence>
<dbReference type="EMBL" id="VLIF01000012">
    <property type="protein sequence ID" value="NAO77785.1"/>
    <property type="molecule type" value="Genomic_DNA"/>
</dbReference>
<accession>A0A6B2B2V1</accession>
<evidence type="ECO:0000256" key="1">
    <source>
        <dbReference type="SAM" id="MobiDB-lite"/>
    </source>
</evidence>